<dbReference type="Proteomes" id="UP000191905">
    <property type="component" value="Unassembled WGS sequence"/>
</dbReference>
<proteinExistence type="predicted"/>
<organism evidence="1 2">
    <name type="scientific">Manganibacter manganicus</name>
    <dbReference type="NCBI Taxonomy" id="1873176"/>
    <lineage>
        <taxon>Bacteria</taxon>
        <taxon>Pseudomonadati</taxon>
        <taxon>Pseudomonadota</taxon>
        <taxon>Alphaproteobacteria</taxon>
        <taxon>Hyphomicrobiales</taxon>
        <taxon>Phyllobacteriaceae</taxon>
        <taxon>Manganibacter</taxon>
    </lineage>
</organism>
<gene>
    <name evidence="1" type="ORF">BFN67_14685</name>
</gene>
<reference evidence="1 2" key="1">
    <citation type="journal article" date="2016" name="Int. J. Syst. Evol. Microbiol.">
        <title>Pseudaminobacter manganicus sp. nov., isolated from sludge of a manganese mine.</title>
        <authorList>
            <person name="Li J."/>
            <person name="Huang J."/>
            <person name="Liao S."/>
            <person name="Wang G."/>
        </authorList>
    </citation>
    <scope>NUCLEOTIDE SEQUENCE [LARGE SCALE GENOMIC DNA]</scope>
    <source>
        <strain evidence="1 2">JH-7</strain>
    </source>
</reference>
<dbReference type="STRING" id="1873176.BFN67_14685"/>
<name>A0A1V8RT49_9HYPH</name>
<evidence type="ECO:0008006" key="3">
    <source>
        <dbReference type="Google" id="ProtNLM"/>
    </source>
</evidence>
<dbReference type="Pfam" id="PF10054">
    <property type="entry name" value="DUF2291"/>
    <property type="match status" value="1"/>
</dbReference>
<dbReference type="InterPro" id="IPR036215">
    <property type="entry name" value="TM0957-like_sf"/>
</dbReference>
<sequence>MSSRKASRGLRRTVIGVAVLAVVAAMALDTKVVKIGSGEDLRSAAFSPAEYGAAEFPKVQADVEAQAVDAATLAAAIAKDKATAAKEYGVPAGVGPVFSVKFTGVAGEAKSGIYKVAVEGVPDTLLIRVQTGPAINGTELRDASGKIKFGQFKNQIEYQNAGAAINDQMKKDVLAKVDTSALTGKTITVVGAFKLINPKSWLVTPVRLEVQ</sequence>
<dbReference type="PIRSF" id="PIRSF033535">
    <property type="entry name" value="UCP033535_plp"/>
    <property type="match status" value="1"/>
</dbReference>
<dbReference type="RefSeq" id="WP_080918882.1">
    <property type="nucleotide sequence ID" value="NZ_MDET01000008.1"/>
</dbReference>
<evidence type="ECO:0000313" key="2">
    <source>
        <dbReference type="Proteomes" id="UP000191905"/>
    </source>
</evidence>
<dbReference type="SUPFAM" id="SSF141318">
    <property type="entry name" value="TM0957-like"/>
    <property type="match status" value="1"/>
</dbReference>
<protein>
    <recommendedName>
        <fullName evidence="3">DUF2291 domain-containing protein</fullName>
    </recommendedName>
</protein>
<dbReference type="AlphaFoldDB" id="A0A1V8RT49"/>
<dbReference type="EMBL" id="MDET01000008">
    <property type="protein sequence ID" value="OQM76370.1"/>
    <property type="molecule type" value="Genomic_DNA"/>
</dbReference>
<dbReference type="OrthoDB" id="6631333at2"/>
<dbReference type="Gene3D" id="2.40.50.420">
    <property type="entry name" value="Envelope glycoprotein gp160, DUF2291, alpha/beta domain"/>
    <property type="match status" value="1"/>
</dbReference>
<dbReference type="Gene3D" id="1.10.10.1260">
    <property type="entry name" value="Envelope glycoprotein gp160, DUF2291, helical domain"/>
    <property type="match status" value="1"/>
</dbReference>
<accession>A0A1V8RT49</accession>
<dbReference type="InterPro" id="IPR014582">
    <property type="entry name" value="UCP033535_lipo"/>
</dbReference>
<comment type="caution">
    <text evidence="1">The sequence shown here is derived from an EMBL/GenBank/DDBJ whole genome shotgun (WGS) entry which is preliminary data.</text>
</comment>
<evidence type="ECO:0000313" key="1">
    <source>
        <dbReference type="EMBL" id="OQM76370.1"/>
    </source>
</evidence>
<keyword evidence="2" id="KW-1185">Reference proteome</keyword>